<dbReference type="EMBL" id="JH795874">
    <property type="protein sequence ID" value="EJT98104.1"/>
    <property type="molecule type" value="Genomic_DNA"/>
</dbReference>
<keyword evidence="2" id="KW-1133">Transmembrane helix</keyword>
<feature type="region of interest" description="Disordered" evidence="1">
    <location>
        <begin position="46"/>
        <end position="79"/>
    </location>
</feature>
<dbReference type="RefSeq" id="XP_040625002.1">
    <property type="nucleotide sequence ID" value="XM_040770677.1"/>
</dbReference>
<name>M5FSE6_DACPD</name>
<gene>
    <name evidence="3" type="ORF">DACRYDRAFT_118865</name>
</gene>
<keyword evidence="2" id="KW-0812">Transmembrane</keyword>
<dbReference type="HOGENOM" id="CLU_1602670_0_0_1"/>
<feature type="transmembrane region" description="Helical" evidence="2">
    <location>
        <begin position="6"/>
        <end position="31"/>
    </location>
</feature>
<proteinExistence type="predicted"/>
<organism evidence="3 4">
    <name type="scientific">Dacryopinax primogenitus (strain DJM 731)</name>
    <name type="common">Brown rot fungus</name>
    <dbReference type="NCBI Taxonomy" id="1858805"/>
    <lineage>
        <taxon>Eukaryota</taxon>
        <taxon>Fungi</taxon>
        <taxon>Dikarya</taxon>
        <taxon>Basidiomycota</taxon>
        <taxon>Agaricomycotina</taxon>
        <taxon>Dacrymycetes</taxon>
        <taxon>Dacrymycetales</taxon>
        <taxon>Dacrymycetaceae</taxon>
        <taxon>Dacryopinax</taxon>
    </lineage>
</organism>
<reference evidence="3 4" key="1">
    <citation type="journal article" date="2012" name="Science">
        <title>The Paleozoic origin of enzymatic lignin decomposition reconstructed from 31 fungal genomes.</title>
        <authorList>
            <person name="Floudas D."/>
            <person name="Binder M."/>
            <person name="Riley R."/>
            <person name="Barry K."/>
            <person name="Blanchette R.A."/>
            <person name="Henrissat B."/>
            <person name="Martinez A.T."/>
            <person name="Otillar R."/>
            <person name="Spatafora J.W."/>
            <person name="Yadav J.S."/>
            <person name="Aerts A."/>
            <person name="Benoit I."/>
            <person name="Boyd A."/>
            <person name="Carlson A."/>
            <person name="Copeland A."/>
            <person name="Coutinho P.M."/>
            <person name="de Vries R.P."/>
            <person name="Ferreira P."/>
            <person name="Findley K."/>
            <person name="Foster B."/>
            <person name="Gaskell J."/>
            <person name="Glotzer D."/>
            <person name="Gorecki P."/>
            <person name="Heitman J."/>
            <person name="Hesse C."/>
            <person name="Hori C."/>
            <person name="Igarashi K."/>
            <person name="Jurgens J.A."/>
            <person name="Kallen N."/>
            <person name="Kersten P."/>
            <person name="Kohler A."/>
            <person name="Kuees U."/>
            <person name="Kumar T.K.A."/>
            <person name="Kuo A."/>
            <person name="LaButti K."/>
            <person name="Larrondo L.F."/>
            <person name="Lindquist E."/>
            <person name="Ling A."/>
            <person name="Lombard V."/>
            <person name="Lucas S."/>
            <person name="Lundell T."/>
            <person name="Martin R."/>
            <person name="McLaughlin D.J."/>
            <person name="Morgenstern I."/>
            <person name="Morin E."/>
            <person name="Murat C."/>
            <person name="Nagy L.G."/>
            <person name="Nolan M."/>
            <person name="Ohm R.A."/>
            <person name="Patyshakuliyeva A."/>
            <person name="Rokas A."/>
            <person name="Ruiz-Duenas F.J."/>
            <person name="Sabat G."/>
            <person name="Salamov A."/>
            <person name="Samejima M."/>
            <person name="Schmutz J."/>
            <person name="Slot J.C."/>
            <person name="St John F."/>
            <person name="Stenlid J."/>
            <person name="Sun H."/>
            <person name="Sun S."/>
            <person name="Syed K."/>
            <person name="Tsang A."/>
            <person name="Wiebenga A."/>
            <person name="Young D."/>
            <person name="Pisabarro A."/>
            <person name="Eastwood D.C."/>
            <person name="Martin F."/>
            <person name="Cullen D."/>
            <person name="Grigoriev I.V."/>
            <person name="Hibbett D.S."/>
        </authorList>
    </citation>
    <scope>NUCLEOTIDE SEQUENCE [LARGE SCALE GENOMIC DNA]</scope>
    <source>
        <strain evidence="3 4">DJM-731 SS1</strain>
    </source>
</reference>
<dbReference type="GeneID" id="63685739"/>
<protein>
    <submittedName>
        <fullName evidence="3">Uncharacterized protein</fullName>
    </submittedName>
</protein>
<evidence type="ECO:0000313" key="3">
    <source>
        <dbReference type="EMBL" id="EJT98104.1"/>
    </source>
</evidence>
<sequence length="166" mass="17669">MLGGQAAGLFMLVVVGAVGLGLCFILFVGCCDTTLHGPRRRQSVESLPHYSTSDPENPEFNFECPPPYEERAPATPSARAQPGLIPLAVLSRPVSVPAQTHLSTRSFAFSTSMAISTLSPPSTPPGISHPSRTHPSPTQVAITHPSIARHPSRRHPPSFTPFNLAS</sequence>
<evidence type="ECO:0000256" key="1">
    <source>
        <dbReference type="SAM" id="MobiDB-lite"/>
    </source>
</evidence>
<feature type="region of interest" description="Disordered" evidence="1">
    <location>
        <begin position="118"/>
        <end position="166"/>
    </location>
</feature>
<dbReference type="AlphaFoldDB" id="M5FSE6"/>
<dbReference type="Proteomes" id="UP000030653">
    <property type="component" value="Unassembled WGS sequence"/>
</dbReference>
<evidence type="ECO:0000256" key="2">
    <source>
        <dbReference type="SAM" id="Phobius"/>
    </source>
</evidence>
<evidence type="ECO:0000313" key="4">
    <source>
        <dbReference type="Proteomes" id="UP000030653"/>
    </source>
</evidence>
<accession>M5FSE6</accession>
<keyword evidence="2" id="KW-0472">Membrane</keyword>
<keyword evidence="4" id="KW-1185">Reference proteome</keyword>